<dbReference type="AlphaFoldDB" id="A0A8E2E9E8"/>
<keyword evidence="2" id="KW-1185">Reference proteome</keyword>
<sequence>MLPTTTTTSPSHPPEPEIKLPNNLLEWPFIPVAQPFRYIPLKPKSTPISFNPIQPPHPQRQSPLLALPPELRNLIYNWLFSSTSATLRPRPSHNLRILRTCRLVFTEARALAYSLTMFVVGRVSFEFKAEGYLQASSLNWELAGYVTHIALQPDMEKVFGYRISRLPLERWLKATLLRFRNLRILTFLWTSAFYADVGVVLKRLASLGRDGLWELKQRREGRMGPAAAGRGAWLMLLQMDEGGEVGAEGVRIVAVPRVWHCDVQVRFQEVKGEGEEGEEGQVKLEVKRVRKALEESCWEGDEEDGSWEFGTGDM</sequence>
<evidence type="ECO:0000313" key="1">
    <source>
        <dbReference type="EMBL" id="OCK79688.1"/>
    </source>
</evidence>
<dbReference type="EMBL" id="KV744992">
    <property type="protein sequence ID" value="OCK79688.1"/>
    <property type="molecule type" value="Genomic_DNA"/>
</dbReference>
<evidence type="ECO:0000313" key="2">
    <source>
        <dbReference type="Proteomes" id="UP000250266"/>
    </source>
</evidence>
<reference evidence="1 2" key="1">
    <citation type="journal article" date="2016" name="Nat. Commun.">
        <title>Ectomycorrhizal ecology is imprinted in the genome of the dominant symbiotic fungus Cenococcum geophilum.</title>
        <authorList>
            <consortium name="DOE Joint Genome Institute"/>
            <person name="Peter M."/>
            <person name="Kohler A."/>
            <person name="Ohm R.A."/>
            <person name="Kuo A."/>
            <person name="Krutzmann J."/>
            <person name="Morin E."/>
            <person name="Arend M."/>
            <person name="Barry K.W."/>
            <person name="Binder M."/>
            <person name="Choi C."/>
            <person name="Clum A."/>
            <person name="Copeland A."/>
            <person name="Grisel N."/>
            <person name="Haridas S."/>
            <person name="Kipfer T."/>
            <person name="LaButti K."/>
            <person name="Lindquist E."/>
            <person name="Lipzen A."/>
            <person name="Maire R."/>
            <person name="Meier B."/>
            <person name="Mihaltcheva S."/>
            <person name="Molinier V."/>
            <person name="Murat C."/>
            <person name="Poggeler S."/>
            <person name="Quandt C.A."/>
            <person name="Sperisen C."/>
            <person name="Tritt A."/>
            <person name="Tisserant E."/>
            <person name="Crous P.W."/>
            <person name="Henrissat B."/>
            <person name="Nehls U."/>
            <person name="Egli S."/>
            <person name="Spatafora J.W."/>
            <person name="Grigoriev I.V."/>
            <person name="Martin F.M."/>
        </authorList>
    </citation>
    <scope>NUCLEOTIDE SEQUENCE [LARGE SCALE GENOMIC DNA]</scope>
    <source>
        <strain evidence="1 2">CBS 459.81</strain>
    </source>
</reference>
<accession>A0A8E2E9E8</accession>
<name>A0A8E2E9E8_9PEZI</name>
<dbReference type="OrthoDB" id="5413827at2759"/>
<protein>
    <submittedName>
        <fullName evidence="1">Uncharacterized protein</fullName>
    </submittedName>
</protein>
<proteinExistence type="predicted"/>
<dbReference type="PANTHER" id="PTHR38790:SF4">
    <property type="entry name" value="2EXR DOMAIN-CONTAINING PROTEIN"/>
    <property type="match status" value="1"/>
</dbReference>
<dbReference type="Proteomes" id="UP000250266">
    <property type="component" value="Unassembled WGS sequence"/>
</dbReference>
<organism evidence="1 2">
    <name type="scientific">Lepidopterella palustris CBS 459.81</name>
    <dbReference type="NCBI Taxonomy" id="1314670"/>
    <lineage>
        <taxon>Eukaryota</taxon>
        <taxon>Fungi</taxon>
        <taxon>Dikarya</taxon>
        <taxon>Ascomycota</taxon>
        <taxon>Pezizomycotina</taxon>
        <taxon>Dothideomycetes</taxon>
        <taxon>Pleosporomycetidae</taxon>
        <taxon>Mytilinidiales</taxon>
        <taxon>Argynnaceae</taxon>
        <taxon>Lepidopterella</taxon>
    </lineage>
</organism>
<gene>
    <name evidence="1" type="ORF">K432DRAFT_382837</name>
</gene>
<dbReference type="PANTHER" id="PTHR38790">
    <property type="entry name" value="2EXR DOMAIN-CONTAINING PROTEIN-RELATED"/>
    <property type="match status" value="1"/>
</dbReference>